<organism evidence="2 3">
    <name type="scientific">Caballeronia zhejiangensis</name>
    <dbReference type="NCBI Taxonomy" id="871203"/>
    <lineage>
        <taxon>Bacteria</taxon>
        <taxon>Pseudomonadati</taxon>
        <taxon>Pseudomonadota</taxon>
        <taxon>Betaproteobacteria</taxon>
        <taxon>Burkholderiales</taxon>
        <taxon>Burkholderiaceae</taxon>
        <taxon>Caballeronia</taxon>
    </lineage>
</organism>
<evidence type="ECO:0000313" key="3">
    <source>
        <dbReference type="Proteomes" id="UP000027451"/>
    </source>
</evidence>
<evidence type="ECO:0000256" key="1">
    <source>
        <dbReference type="SAM" id="Phobius"/>
    </source>
</evidence>
<keyword evidence="1" id="KW-1133">Transmembrane helix</keyword>
<gene>
    <name evidence="2" type="ORF">BG60_27815</name>
</gene>
<keyword evidence="3" id="KW-1185">Reference proteome</keyword>
<reference evidence="2 3" key="1">
    <citation type="submission" date="2014-03" db="EMBL/GenBank/DDBJ databases">
        <title>Draft Genome Sequences of Four Burkholderia Strains.</title>
        <authorList>
            <person name="Liu X.Y."/>
            <person name="Li C.X."/>
            <person name="Xu J.H."/>
        </authorList>
    </citation>
    <scope>NUCLEOTIDE SEQUENCE [LARGE SCALE GENOMIC DNA]</scope>
    <source>
        <strain evidence="2 3">OP-1</strain>
    </source>
</reference>
<keyword evidence="1" id="KW-0472">Membrane</keyword>
<dbReference type="RefSeq" id="WP_033536764.1">
    <property type="nucleotide sequence ID" value="NZ_JFHD01000045.1"/>
</dbReference>
<dbReference type="OrthoDB" id="9004245at2"/>
<evidence type="ECO:0000313" key="2">
    <source>
        <dbReference type="EMBL" id="KDR25615.1"/>
    </source>
</evidence>
<keyword evidence="1" id="KW-0812">Transmembrane</keyword>
<sequence length="130" mass="14646">MSNKTFRIPKYGGAESAFLGVEFKDTYILIVSVFVALVAGKIYGTGAYLGIPFVGYHANKKYIEWRSTRLPGFILVWLYRFGLRGFSKGFKSQRTVYVGDATVINPASDRLLSQMMRKQDVADSEQQVTE</sequence>
<dbReference type="AlphaFoldDB" id="A0A656QEN7"/>
<name>A0A656QEN7_9BURK</name>
<dbReference type="EMBL" id="JFHD01000045">
    <property type="protein sequence ID" value="KDR25615.1"/>
    <property type="molecule type" value="Genomic_DNA"/>
</dbReference>
<accession>A0A656QEN7</accession>
<dbReference type="Proteomes" id="UP000027451">
    <property type="component" value="Unassembled WGS sequence"/>
</dbReference>
<feature type="transmembrane region" description="Helical" evidence="1">
    <location>
        <begin position="27"/>
        <end position="51"/>
    </location>
</feature>
<proteinExistence type="predicted"/>
<protein>
    <submittedName>
        <fullName evidence="2">Uncharacterized protein</fullName>
    </submittedName>
</protein>
<comment type="caution">
    <text evidence="2">The sequence shown here is derived from an EMBL/GenBank/DDBJ whole genome shotgun (WGS) entry which is preliminary data.</text>
</comment>